<dbReference type="GO" id="GO:0071569">
    <property type="term" value="P:protein ufmylation"/>
    <property type="evidence" value="ECO:0007669"/>
    <property type="project" value="TreeGrafter"/>
</dbReference>
<keyword evidence="11" id="KW-1185">Reference proteome</keyword>
<evidence type="ECO:0000256" key="7">
    <source>
        <dbReference type="ARBA" id="ARBA00022840"/>
    </source>
</evidence>
<sequence length="370" mass="42176">YLSDYNFFVTAKEMDRNDADENSIDERYSRLTALENMGVVDDYSLIMKKTIFVIGVGGVGSVVVEMLTRCGVGKLIIVDFDIVELSNMNRMFYNMNHIGMYKTDACVDTLKLINPKINIEKYNINIVEDYSIFYNIFKTKKIDLLVSCVDNYSARSIISQVCNEFDLVWFESGISENAISGHIQFVIPGMTACYCCAPPLVNFESNFSEDKINSIVMNSENENNSKKLSSRTCAASLSTTTSVIAGILVNNILKYFLGFGENSNFLGYHMIDDYFPRYSIIPNKECIDKWCRLRQKEKEYNKNEKTKNKSPYKEEPSRSNVSNGELLENYSNFEVIESDIHMESSKNLLESLNNLSISELINKLDEVSSK</sequence>
<evidence type="ECO:0000256" key="8">
    <source>
        <dbReference type="SAM" id="MobiDB-lite"/>
    </source>
</evidence>
<keyword evidence="7" id="KW-0067">ATP-binding</keyword>
<dbReference type="SUPFAM" id="SSF69572">
    <property type="entry name" value="Activating enzymes of the ubiquitin-like proteins"/>
    <property type="match status" value="1"/>
</dbReference>
<dbReference type="GO" id="GO:0071566">
    <property type="term" value="F:UFM1 activating enzyme activity"/>
    <property type="evidence" value="ECO:0007669"/>
    <property type="project" value="TreeGrafter"/>
</dbReference>
<keyword evidence="4" id="KW-0547">Nucleotide-binding</keyword>
<dbReference type="GeneID" id="3372761"/>
<accession>Q5CR62</accession>
<dbReference type="GO" id="GO:0005524">
    <property type="term" value="F:ATP binding"/>
    <property type="evidence" value="ECO:0007669"/>
    <property type="project" value="UniProtKB-KW"/>
</dbReference>
<dbReference type="OrthoDB" id="206053at2759"/>
<feature type="domain" description="THIF-type NAD/FAD binding fold" evidence="9">
    <location>
        <begin position="28"/>
        <end position="280"/>
    </location>
</feature>
<evidence type="ECO:0000313" key="11">
    <source>
        <dbReference type="Proteomes" id="UP000006726"/>
    </source>
</evidence>
<evidence type="ECO:0000256" key="6">
    <source>
        <dbReference type="ARBA" id="ARBA00022833"/>
    </source>
</evidence>
<dbReference type="Pfam" id="PF00899">
    <property type="entry name" value="ThiF"/>
    <property type="match status" value="1"/>
</dbReference>
<dbReference type="GO" id="GO:0005829">
    <property type="term" value="C:cytosol"/>
    <property type="evidence" value="ECO:0007669"/>
    <property type="project" value="TreeGrafter"/>
</dbReference>
<dbReference type="Gene3D" id="3.40.50.720">
    <property type="entry name" value="NAD(P)-binding Rossmann-like Domain"/>
    <property type="match status" value="1"/>
</dbReference>
<dbReference type="InterPro" id="IPR000594">
    <property type="entry name" value="ThiF_NAD_FAD-bd"/>
</dbReference>
<evidence type="ECO:0000256" key="1">
    <source>
        <dbReference type="ARBA" id="ARBA00005339"/>
    </source>
</evidence>
<dbReference type="GO" id="GO:0046872">
    <property type="term" value="F:metal ion binding"/>
    <property type="evidence" value="ECO:0007669"/>
    <property type="project" value="UniProtKB-KW"/>
</dbReference>
<keyword evidence="3" id="KW-0479">Metal-binding</keyword>
<name>Q5CR62_CRYPI</name>
<keyword evidence="5" id="KW-0833">Ubl conjugation pathway</keyword>
<evidence type="ECO:0000259" key="9">
    <source>
        <dbReference type="Pfam" id="PF00899"/>
    </source>
</evidence>
<proteinExistence type="inferred from homology"/>
<dbReference type="Proteomes" id="UP000006726">
    <property type="component" value="Chromosome 4"/>
</dbReference>
<evidence type="ECO:0000256" key="5">
    <source>
        <dbReference type="ARBA" id="ARBA00022786"/>
    </source>
</evidence>
<feature type="non-terminal residue" evidence="10">
    <location>
        <position position="1"/>
    </location>
</feature>
<dbReference type="OMA" id="MNIVKDY"/>
<feature type="compositionally biased region" description="Basic and acidic residues" evidence="8">
    <location>
        <begin position="302"/>
        <end position="317"/>
    </location>
</feature>
<dbReference type="InParanoid" id="Q5CR62"/>
<evidence type="ECO:0000313" key="10">
    <source>
        <dbReference type="EMBL" id="EAK87945.1"/>
    </source>
</evidence>
<comment type="similarity">
    <text evidence="1">Belongs to the ubiquitin-activating E1 family. UBA5 subfamily.</text>
</comment>
<protein>
    <recommendedName>
        <fullName evidence="2">Ubiquitin-like modifier-activating enzyme 5</fullName>
    </recommendedName>
</protein>
<evidence type="ECO:0000256" key="2">
    <source>
        <dbReference type="ARBA" id="ARBA00016279"/>
    </source>
</evidence>
<dbReference type="KEGG" id="cpv:cgd4_1960"/>
<dbReference type="CDD" id="cd00757">
    <property type="entry name" value="ThiF_MoeB_HesA_family"/>
    <property type="match status" value="1"/>
</dbReference>
<reference evidence="10 11" key="1">
    <citation type="journal article" date="2004" name="Science">
        <title>Complete genome sequence of the apicomplexan, Cryptosporidium parvum.</title>
        <authorList>
            <person name="Abrahamsen M.S."/>
            <person name="Templeton T.J."/>
            <person name="Enomoto S."/>
            <person name="Abrahante J.E."/>
            <person name="Zhu G."/>
            <person name="Lancto C.A."/>
            <person name="Deng M."/>
            <person name="Liu C."/>
            <person name="Widmer G."/>
            <person name="Tzipori S."/>
            <person name="Buck G.A."/>
            <person name="Xu P."/>
            <person name="Bankier A.T."/>
            <person name="Dear P.H."/>
            <person name="Konfortov B.A."/>
            <person name="Spriggs H.F."/>
            <person name="Iyer L."/>
            <person name="Anantharaman V."/>
            <person name="Aravind L."/>
            <person name="Kapur V."/>
        </authorList>
    </citation>
    <scope>NUCLEOTIDE SEQUENCE [LARGE SCALE GENOMIC DNA]</scope>
    <source>
        <strain evidence="11">Iowa II</strain>
    </source>
</reference>
<dbReference type="InterPro" id="IPR035985">
    <property type="entry name" value="Ubiquitin-activating_enz"/>
</dbReference>
<gene>
    <name evidence="10" type="ORF">cgd4_1960</name>
</gene>
<dbReference type="InterPro" id="IPR045886">
    <property type="entry name" value="ThiF/MoeB/HesA"/>
</dbReference>
<dbReference type="STRING" id="353152.Q5CR62"/>
<dbReference type="PANTHER" id="PTHR10953">
    <property type="entry name" value="UBIQUITIN-ACTIVATING ENZYME E1"/>
    <property type="match status" value="1"/>
</dbReference>
<organism evidence="10 11">
    <name type="scientific">Cryptosporidium parvum (strain Iowa II)</name>
    <dbReference type="NCBI Taxonomy" id="353152"/>
    <lineage>
        <taxon>Eukaryota</taxon>
        <taxon>Sar</taxon>
        <taxon>Alveolata</taxon>
        <taxon>Apicomplexa</taxon>
        <taxon>Conoidasida</taxon>
        <taxon>Coccidia</taxon>
        <taxon>Eucoccidiorida</taxon>
        <taxon>Eimeriorina</taxon>
        <taxon>Cryptosporidiidae</taxon>
        <taxon>Cryptosporidium</taxon>
    </lineage>
</organism>
<feature type="region of interest" description="Disordered" evidence="8">
    <location>
        <begin position="302"/>
        <end position="323"/>
    </location>
</feature>
<dbReference type="EMBL" id="AAEE01000008">
    <property type="protein sequence ID" value="EAK87945.1"/>
    <property type="molecule type" value="Genomic_DNA"/>
</dbReference>
<evidence type="ECO:0000256" key="4">
    <source>
        <dbReference type="ARBA" id="ARBA00022741"/>
    </source>
</evidence>
<dbReference type="AlphaFoldDB" id="Q5CR62"/>
<evidence type="ECO:0000256" key="3">
    <source>
        <dbReference type="ARBA" id="ARBA00022723"/>
    </source>
</evidence>
<dbReference type="RefSeq" id="XP_625790.1">
    <property type="nucleotide sequence ID" value="XM_625790.1"/>
</dbReference>
<keyword evidence="6" id="KW-0862">Zinc</keyword>
<dbReference type="PANTHER" id="PTHR10953:SF9">
    <property type="entry name" value="UBIQUITIN-LIKE MODIFIER-ACTIVATING ENZYME 5"/>
    <property type="match status" value="1"/>
</dbReference>
<comment type="caution">
    <text evidence="10">The sequence shown here is derived from an EMBL/GenBank/DDBJ whole genome shotgun (WGS) entry which is preliminary data.</text>
</comment>